<feature type="transmembrane region" description="Helical" evidence="1">
    <location>
        <begin position="94"/>
        <end position="114"/>
    </location>
</feature>
<gene>
    <name evidence="2" type="ORF">C8D94_101711</name>
</gene>
<dbReference type="EMBL" id="QRAO01000001">
    <property type="protein sequence ID" value="RDK88834.1"/>
    <property type="molecule type" value="Genomic_DNA"/>
</dbReference>
<sequence>MEYVVRTWQSLDWVTLVLVGCLLCYTVAKYLYPKRFQEFTMLPVTNKYFLVLGKGDEVQHPFNMLLFVPQVLLVSLFVYLYMETSQGTNFEDPLLVFVQICTGYAVFVLSKFMVEKLVGTIFNFEGLSNKYLYQKLSYRNLLAVVFFIGNLLFYYTFTPTLATMLIFIVIIVLLNGITLFYSYKTNSALIFNHLFYFILYLCALEISPYIILYKVIV</sequence>
<keyword evidence="1" id="KW-0812">Transmembrane</keyword>
<dbReference type="OrthoDB" id="1438590at2"/>
<dbReference type="AlphaFoldDB" id="A0A370QKD9"/>
<name>A0A370QKD9_9FLAO</name>
<keyword evidence="1" id="KW-0472">Membrane</keyword>
<protein>
    <submittedName>
        <fullName evidence="2">Uncharacterized protein DUF4271</fullName>
    </submittedName>
</protein>
<proteinExistence type="predicted"/>
<dbReference type="Pfam" id="PF14093">
    <property type="entry name" value="DUF4271"/>
    <property type="match status" value="1"/>
</dbReference>
<comment type="caution">
    <text evidence="2">The sequence shown here is derived from an EMBL/GenBank/DDBJ whole genome shotgun (WGS) entry which is preliminary data.</text>
</comment>
<dbReference type="RefSeq" id="WP_115122500.1">
    <property type="nucleotide sequence ID" value="NZ_QRAO01000001.1"/>
</dbReference>
<keyword evidence="3" id="KW-1185">Reference proteome</keyword>
<reference evidence="2 3" key="1">
    <citation type="submission" date="2018-07" db="EMBL/GenBank/DDBJ databases">
        <title>Genomic Encyclopedia of Type Strains, Phase IV (KMG-IV): sequencing the most valuable type-strain genomes for metagenomic binning, comparative biology and taxonomic classification.</title>
        <authorList>
            <person name="Goeker M."/>
        </authorList>
    </citation>
    <scope>NUCLEOTIDE SEQUENCE [LARGE SCALE GENOMIC DNA]</scope>
    <source>
        <strain evidence="2 3">DSM 101478</strain>
    </source>
</reference>
<evidence type="ECO:0000313" key="3">
    <source>
        <dbReference type="Proteomes" id="UP000255317"/>
    </source>
</evidence>
<dbReference type="InterPro" id="IPR025367">
    <property type="entry name" value="DUF4271"/>
</dbReference>
<keyword evidence="1" id="KW-1133">Transmembrane helix</keyword>
<evidence type="ECO:0000313" key="2">
    <source>
        <dbReference type="EMBL" id="RDK88834.1"/>
    </source>
</evidence>
<dbReference type="Proteomes" id="UP000255317">
    <property type="component" value="Unassembled WGS sequence"/>
</dbReference>
<feature type="transmembrane region" description="Helical" evidence="1">
    <location>
        <begin position="136"/>
        <end position="155"/>
    </location>
</feature>
<feature type="transmembrane region" description="Helical" evidence="1">
    <location>
        <begin position="62"/>
        <end position="82"/>
    </location>
</feature>
<accession>A0A370QKD9</accession>
<evidence type="ECO:0000256" key="1">
    <source>
        <dbReference type="SAM" id="Phobius"/>
    </source>
</evidence>
<organism evidence="2 3">
    <name type="scientific">Marinirhabdus gelatinilytica</name>
    <dbReference type="NCBI Taxonomy" id="1703343"/>
    <lineage>
        <taxon>Bacteria</taxon>
        <taxon>Pseudomonadati</taxon>
        <taxon>Bacteroidota</taxon>
        <taxon>Flavobacteriia</taxon>
        <taxon>Flavobacteriales</taxon>
        <taxon>Flavobacteriaceae</taxon>
    </lineage>
</organism>
<feature type="transmembrane region" description="Helical" evidence="1">
    <location>
        <begin position="194"/>
        <end position="216"/>
    </location>
</feature>
<feature type="transmembrane region" description="Helical" evidence="1">
    <location>
        <begin position="161"/>
        <end position="182"/>
    </location>
</feature>
<feature type="transmembrane region" description="Helical" evidence="1">
    <location>
        <begin position="13"/>
        <end position="32"/>
    </location>
</feature>